<protein>
    <recommendedName>
        <fullName evidence="2">VanZ-like domain-containing protein</fullName>
    </recommendedName>
</protein>
<dbReference type="PANTHER" id="PTHR35462:SF2">
    <property type="entry name" value="TRANSMEMBRANE PROTEIN"/>
    <property type="match status" value="1"/>
</dbReference>
<accession>A0A381XI91</accession>
<sequence>MRPKFYFPIFLCLVSIGISEPAKIDSAQYKDKWLAFDKVQHFTFSFLWTLSSQYILVNNMNMYEQDALPCSIISSLSAGIIKETYDMKRPNGYFSHKDMVANVFGVLLAFLTINENFSPN</sequence>
<proteinExistence type="predicted"/>
<dbReference type="PANTHER" id="PTHR35462">
    <property type="match status" value="1"/>
</dbReference>
<name>A0A381XI91_9ZZZZ</name>
<evidence type="ECO:0008006" key="2">
    <source>
        <dbReference type="Google" id="ProtNLM"/>
    </source>
</evidence>
<reference evidence="1" key="1">
    <citation type="submission" date="2018-05" db="EMBL/GenBank/DDBJ databases">
        <authorList>
            <person name="Lanie J.A."/>
            <person name="Ng W.-L."/>
            <person name="Kazmierczak K.M."/>
            <person name="Andrzejewski T.M."/>
            <person name="Davidsen T.M."/>
            <person name="Wayne K.J."/>
            <person name="Tettelin H."/>
            <person name="Glass J.I."/>
            <person name="Rusch D."/>
            <person name="Podicherti R."/>
            <person name="Tsui H.-C.T."/>
            <person name="Winkler M.E."/>
        </authorList>
    </citation>
    <scope>NUCLEOTIDE SEQUENCE</scope>
</reference>
<gene>
    <name evidence="1" type="ORF">METZ01_LOCUS117330</name>
</gene>
<evidence type="ECO:0000313" key="1">
    <source>
        <dbReference type="EMBL" id="SVA64476.1"/>
    </source>
</evidence>
<organism evidence="1">
    <name type="scientific">marine metagenome</name>
    <dbReference type="NCBI Taxonomy" id="408172"/>
    <lineage>
        <taxon>unclassified sequences</taxon>
        <taxon>metagenomes</taxon>
        <taxon>ecological metagenomes</taxon>
    </lineage>
</organism>
<dbReference type="EMBL" id="UINC01015284">
    <property type="protein sequence ID" value="SVA64476.1"/>
    <property type="molecule type" value="Genomic_DNA"/>
</dbReference>
<dbReference type="AlphaFoldDB" id="A0A381XI91"/>